<dbReference type="EMBL" id="APMP01000026">
    <property type="protein sequence ID" value="ENZ80730.1"/>
    <property type="molecule type" value="Genomic_DNA"/>
</dbReference>
<keyword evidence="2" id="KW-0689">Ribosomal protein</keyword>
<comment type="caution">
    <text evidence="2">The sequence shown here is derived from an EMBL/GenBank/DDBJ whole genome shotgun (WGS) entry which is preliminary data.</text>
</comment>
<dbReference type="eggNOG" id="COG1670">
    <property type="taxonomic scope" value="Bacteria"/>
</dbReference>
<dbReference type="PANTHER" id="PTHR43610:SF1">
    <property type="entry name" value="N-ACETYLTRANSFERASE DOMAIN-CONTAINING PROTEIN"/>
    <property type="match status" value="1"/>
</dbReference>
<evidence type="ECO:0000313" key="2">
    <source>
        <dbReference type="EMBL" id="ENZ80730.1"/>
    </source>
</evidence>
<dbReference type="GO" id="GO:0005840">
    <property type="term" value="C:ribosome"/>
    <property type="evidence" value="ECO:0007669"/>
    <property type="project" value="UniProtKB-KW"/>
</dbReference>
<dbReference type="AlphaFoldDB" id="R0CWQ1"/>
<accession>R0CWQ1</accession>
<organism evidence="2 3">
    <name type="scientific">Caulobacter vibrioides OR37</name>
    <dbReference type="NCBI Taxonomy" id="1292034"/>
    <lineage>
        <taxon>Bacteria</taxon>
        <taxon>Pseudomonadati</taxon>
        <taxon>Pseudomonadota</taxon>
        <taxon>Alphaproteobacteria</taxon>
        <taxon>Caulobacterales</taxon>
        <taxon>Caulobacteraceae</taxon>
        <taxon>Caulobacter</taxon>
    </lineage>
</organism>
<dbReference type="Gene3D" id="3.40.630.30">
    <property type="match status" value="1"/>
</dbReference>
<dbReference type="SUPFAM" id="SSF55729">
    <property type="entry name" value="Acyl-CoA N-acyltransferases (Nat)"/>
    <property type="match status" value="1"/>
</dbReference>
<keyword evidence="2" id="KW-0687">Ribonucleoprotein</keyword>
<sequence length="222" mass="24718">MRPIVAPNAPNRVVMSARLAEKTPMLNLTADTLEGRYVRLEPVTVDHRDELKGAIDCDPDSWEIMSVNGCGEGFEDFWGALQGETQRGERIGYAIRRLSDGKVVGTSSYLNIRRLHGGLEIGSTFLNPDARSGPVNPESKRLMLSHAFDKAGAIRVELVTDVRNARSQAAIEKLGASKEGVLRNHKITWTGHVRDTAVFSITDYDWPAIRERLEFRLAETFV</sequence>
<proteinExistence type="predicted"/>
<dbReference type="PANTHER" id="PTHR43610">
    <property type="entry name" value="BLL6696 PROTEIN"/>
    <property type="match status" value="1"/>
</dbReference>
<dbReference type="Proteomes" id="UP000013063">
    <property type="component" value="Unassembled WGS sequence"/>
</dbReference>
<dbReference type="InterPro" id="IPR000182">
    <property type="entry name" value="GNAT_dom"/>
</dbReference>
<dbReference type="STRING" id="1292034.OR37_03310"/>
<feature type="domain" description="N-acetyltransferase" evidence="1">
    <location>
        <begin position="38"/>
        <end position="205"/>
    </location>
</feature>
<dbReference type="InterPro" id="IPR016181">
    <property type="entry name" value="Acyl_CoA_acyltransferase"/>
</dbReference>
<reference evidence="2 3" key="1">
    <citation type="journal article" date="2013" name="Genome Announc.">
        <title>Draft Genome Sequence for Caulobacter sp. Strain OR37, a Bacterium Tolerant to Heavy Metals.</title>
        <authorList>
            <person name="Utturkar S.M."/>
            <person name="Bollmann A."/>
            <person name="Brzoska R.M."/>
            <person name="Klingeman D.M."/>
            <person name="Epstein S.E."/>
            <person name="Palumbo A.V."/>
            <person name="Brown S.D."/>
        </authorList>
    </citation>
    <scope>NUCLEOTIDE SEQUENCE [LARGE SCALE GENOMIC DNA]</scope>
    <source>
        <strain evidence="2 3">OR37</strain>
    </source>
</reference>
<dbReference type="PROSITE" id="PS51186">
    <property type="entry name" value="GNAT"/>
    <property type="match status" value="1"/>
</dbReference>
<evidence type="ECO:0000313" key="3">
    <source>
        <dbReference type="Proteomes" id="UP000013063"/>
    </source>
</evidence>
<keyword evidence="3" id="KW-1185">Reference proteome</keyword>
<gene>
    <name evidence="2" type="ORF">OR37_03310</name>
</gene>
<dbReference type="PATRIC" id="fig|1292034.3.peg.3281"/>
<evidence type="ECO:0000259" key="1">
    <source>
        <dbReference type="PROSITE" id="PS51186"/>
    </source>
</evidence>
<protein>
    <submittedName>
        <fullName evidence="2">Acetyltransferase, ribosomal protein N-acetylase</fullName>
    </submittedName>
</protein>
<name>R0CWQ1_CAUVI</name>
<dbReference type="GO" id="GO:0016747">
    <property type="term" value="F:acyltransferase activity, transferring groups other than amino-acyl groups"/>
    <property type="evidence" value="ECO:0007669"/>
    <property type="project" value="InterPro"/>
</dbReference>
<keyword evidence="2" id="KW-0808">Transferase</keyword>
<dbReference type="Pfam" id="PF13302">
    <property type="entry name" value="Acetyltransf_3"/>
    <property type="match status" value="1"/>
</dbReference>